<feature type="domain" description="HTH cro/C1-type" evidence="1">
    <location>
        <begin position="13"/>
        <end position="67"/>
    </location>
</feature>
<comment type="caution">
    <text evidence="2">The sequence shown here is derived from an EMBL/GenBank/DDBJ whole genome shotgun (WGS) entry which is preliminary data.</text>
</comment>
<dbReference type="InterPro" id="IPR001387">
    <property type="entry name" value="Cro/C1-type_HTH"/>
</dbReference>
<evidence type="ECO:0000313" key="3">
    <source>
        <dbReference type="Proteomes" id="UP000282818"/>
    </source>
</evidence>
<dbReference type="CDD" id="cd00093">
    <property type="entry name" value="HTH_XRE"/>
    <property type="match status" value="1"/>
</dbReference>
<dbReference type="EMBL" id="SACQ01000002">
    <property type="protein sequence ID" value="RVU31775.1"/>
    <property type="molecule type" value="Genomic_DNA"/>
</dbReference>
<evidence type="ECO:0000313" key="2">
    <source>
        <dbReference type="EMBL" id="RVU31775.1"/>
    </source>
</evidence>
<organism evidence="2 3">
    <name type="scientific">Neptunomonas marina</name>
    <dbReference type="NCBI Taxonomy" id="1815562"/>
    <lineage>
        <taxon>Bacteria</taxon>
        <taxon>Pseudomonadati</taxon>
        <taxon>Pseudomonadota</taxon>
        <taxon>Gammaproteobacteria</taxon>
        <taxon>Oceanospirillales</taxon>
        <taxon>Oceanospirillaceae</taxon>
        <taxon>Neptunomonas</taxon>
    </lineage>
</organism>
<dbReference type="Proteomes" id="UP000282818">
    <property type="component" value="Unassembled WGS sequence"/>
</dbReference>
<dbReference type="AlphaFoldDB" id="A0A437QBB6"/>
<dbReference type="SMART" id="SM00530">
    <property type="entry name" value="HTH_XRE"/>
    <property type="match status" value="1"/>
</dbReference>
<protein>
    <submittedName>
        <fullName evidence="2">XRE family transcriptional regulator</fullName>
    </submittedName>
</protein>
<dbReference type="GO" id="GO:0003677">
    <property type="term" value="F:DNA binding"/>
    <property type="evidence" value="ECO:0007669"/>
    <property type="project" value="InterPro"/>
</dbReference>
<reference evidence="2 3" key="1">
    <citation type="submission" date="2019-01" db="EMBL/GenBank/DDBJ databases">
        <authorList>
            <person name="Chen W.-M."/>
        </authorList>
    </citation>
    <scope>NUCLEOTIDE SEQUENCE [LARGE SCALE GENOMIC DNA]</scope>
    <source>
        <strain evidence="2 3">HPM-16</strain>
    </source>
</reference>
<dbReference type="InterPro" id="IPR010982">
    <property type="entry name" value="Lambda_DNA-bd_dom_sf"/>
</dbReference>
<dbReference type="Gene3D" id="1.10.260.40">
    <property type="entry name" value="lambda repressor-like DNA-binding domains"/>
    <property type="match status" value="1"/>
</dbReference>
<keyword evidence="3" id="KW-1185">Reference proteome</keyword>
<dbReference type="SUPFAM" id="SSF47413">
    <property type="entry name" value="lambda repressor-like DNA-binding domains"/>
    <property type="match status" value="1"/>
</dbReference>
<accession>A0A437QBB6</accession>
<evidence type="ECO:0000259" key="1">
    <source>
        <dbReference type="SMART" id="SM00530"/>
    </source>
</evidence>
<dbReference type="RefSeq" id="WP_127693634.1">
    <property type="nucleotide sequence ID" value="NZ_SACQ01000002.1"/>
</dbReference>
<sequence>MAPQQELNGLFRALKQVLKTQGLRYRDLAVMLETSEVTVKRLFQEQDCKMSRLTEICEVLGISLTELMSLAEHTPTEPSTLSTETEQALAEKPALFSCLVLLLSGFSSHDIAHANQLSQADTYRYMRELEKLQLLRLGKNDSVHLTVQVPIRWRLDGPLHQMLVQINQAFIEHTINEQHSGNFPFFSTSRLLSQHSAKQLQEEVNQLYQRFQKQASLDQLFYPVETLVPYKMVTTLAPFTVSKFFELPPFDEQP</sequence>
<proteinExistence type="predicted"/>
<gene>
    <name evidence="2" type="ORF">EOE65_07290</name>
</gene>
<name>A0A437QBB6_9GAMM</name>
<dbReference type="Pfam" id="PF13443">
    <property type="entry name" value="HTH_26"/>
    <property type="match status" value="1"/>
</dbReference>